<dbReference type="Proteomes" id="UP001153269">
    <property type="component" value="Unassembled WGS sequence"/>
</dbReference>
<organism evidence="2 3">
    <name type="scientific">Pleuronectes platessa</name>
    <name type="common">European plaice</name>
    <dbReference type="NCBI Taxonomy" id="8262"/>
    <lineage>
        <taxon>Eukaryota</taxon>
        <taxon>Metazoa</taxon>
        <taxon>Chordata</taxon>
        <taxon>Craniata</taxon>
        <taxon>Vertebrata</taxon>
        <taxon>Euteleostomi</taxon>
        <taxon>Actinopterygii</taxon>
        <taxon>Neopterygii</taxon>
        <taxon>Teleostei</taxon>
        <taxon>Neoteleostei</taxon>
        <taxon>Acanthomorphata</taxon>
        <taxon>Carangaria</taxon>
        <taxon>Pleuronectiformes</taxon>
        <taxon>Pleuronectoidei</taxon>
        <taxon>Pleuronectidae</taxon>
        <taxon>Pleuronectes</taxon>
    </lineage>
</organism>
<keyword evidence="3" id="KW-1185">Reference proteome</keyword>
<gene>
    <name evidence="2" type="ORF">PLEPLA_LOCUS13799</name>
</gene>
<feature type="compositionally biased region" description="Basic and acidic residues" evidence="1">
    <location>
        <begin position="1"/>
        <end position="21"/>
    </location>
</feature>
<feature type="compositionally biased region" description="Polar residues" evidence="1">
    <location>
        <begin position="22"/>
        <end position="34"/>
    </location>
</feature>
<name>A0A9N7YHN1_PLEPL</name>
<proteinExistence type="predicted"/>
<protein>
    <submittedName>
        <fullName evidence="2">Uncharacterized protein</fullName>
    </submittedName>
</protein>
<evidence type="ECO:0000313" key="2">
    <source>
        <dbReference type="EMBL" id="CAB1425866.1"/>
    </source>
</evidence>
<sequence>MKLSMKSEVKQAGGDEEHPESRIQSPESRVQSPESDPRDDIVLSLFWGRGPPRQQSRVGRACCCCWNTWSGVEGADWELWDDVLSKSSMFEKHFMLLARSGCNIPSSHVTSSRLRSKLTNRLCCRTQFRLSDTPRTLCHVGCDGKKKKKNNQLSKKSAFLRRSPSEPAGGGGGGGRGGGRGGSSGFLGSVPVGSSRGM</sequence>
<comment type="caution">
    <text evidence="2">The sequence shown here is derived from an EMBL/GenBank/DDBJ whole genome shotgun (WGS) entry which is preliminary data.</text>
</comment>
<evidence type="ECO:0000256" key="1">
    <source>
        <dbReference type="SAM" id="MobiDB-lite"/>
    </source>
</evidence>
<feature type="region of interest" description="Disordered" evidence="1">
    <location>
        <begin position="145"/>
        <end position="198"/>
    </location>
</feature>
<feature type="compositionally biased region" description="Gly residues" evidence="1">
    <location>
        <begin position="168"/>
        <end position="185"/>
    </location>
</feature>
<reference evidence="2" key="1">
    <citation type="submission" date="2020-03" db="EMBL/GenBank/DDBJ databases">
        <authorList>
            <person name="Weist P."/>
        </authorList>
    </citation>
    <scope>NUCLEOTIDE SEQUENCE</scope>
</reference>
<evidence type="ECO:0000313" key="3">
    <source>
        <dbReference type="Proteomes" id="UP001153269"/>
    </source>
</evidence>
<feature type="region of interest" description="Disordered" evidence="1">
    <location>
        <begin position="1"/>
        <end position="37"/>
    </location>
</feature>
<dbReference type="EMBL" id="CADEAL010000840">
    <property type="protein sequence ID" value="CAB1425866.1"/>
    <property type="molecule type" value="Genomic_DNA"/>
</dbReference>
<dbReference type="AlphaFoldDB" id="A0A9N7YHN1"/>
<accession>A0A9N7YHN1</accession>